<evidence type="ECO:0000313" key="2">
    <source>
        <dbReference type="EMBL" id="URW75746.1"/>
    </source>
</evidence>
<organism evidence="2 3">
    <name type="scientific">Sphingomonas donggukensis</name>
    <dbReference type="NCBI Taxonomy" id="2949093"/>
    <lineage>
        <taxon>Bacteria</taxon>
        <taxon>Pseudomonadati</taxon>
        <taxon>Pseudomonadota</taxon>
        <taxon>Alphaproteobacteria</taxon>
        <taxon>Sphingomonadales</taxon>
        <taxon>Sphingomonadaceae</taxon>
        <taxon>Sphingomonas</taxon>
    </lineage>
</organism>
<dbReference type="EMBL" id="CP098401">
    <property type="protein sequence ID" value="URW75746.1"/>
    <property type="molecule type" value="Genomic_DNA"/>
</dbReference>
<sequence>MRHVICASLLLCPLTACMMQPAAPKRAIVAVEPGEPWRETASAEDALRIDGLPATWTRVLARLPARSRKEATAEGPLLTADAALDHPELPPGSYSCRVLRLGDGAGPLRLRAFKPNFCYVGAAGDRTLTLSKQTGSDLPAGRLHPYGDKRYVFLGANQRKAGDTSLAYATDRTRDVGGVIERVAPFRWRLVVPSRDERTLDVYELTPVPVERQPG</sequence>
<gene>
    <name evidence="2" type="ORF">M9980_00460</name>
</gene>
<dbReference type="Proteomes" id="UP001055580">
    <property type="component" value="Chromosome"/>
</dbReference>
<feature type="signal peptide" evidence="1">
    <location>
        <begin position="1"/>
        <end position="22"/>
    </location>
</feature>
<evidence type="ECO:0000313" key="3">
    <source>
        <dbReference type="Proteomes" id="UP001055580"/>
    </source>
</evidence>
<dbReference type="Pfam" id="PF16233">
    <property type="entry name" value="DUF4893"/>
    <property type="match status" value="1"/>
</dbReference>
<reference evidence="2" key="1">
    <citation type="submission" date="2022-05" db="EMBL/GenBank/DDBJ databases">
        <title>Sphingomonas sp. strain RMG20 Genome sequencing and assembly.</title>
        <authorList>
            <person name="Kim I."/>
        </authorList>
    </citation>
    <scope>NUCLEOTIDE SEQUENCE</scope>
    <source>
        <strain evidence="2">RMG20</strain>
    </source>
</reference>
<dbReference type="RefSeq" id="WP_250752281.1">
    <property type="nucleotide sequence ID" value="NZ_CP098401.1"/>
</dbReference>
<accession>A0ABY4TTM1</accession>
<keyword evidence="3" id="KW-1185">Reference proteome</keyword>
<name>A0ABY4TTM1_9SPHN</name>
<proteinExistence type="predicted"/>
<protein>
    <submittedName>
        <fullName evidence="2">DUF4893 domain-containing protein</fullName>
    </submittedName>
</protein>
<keyword evidence="1" id="KW-0732">Signal</keyword>
<evidence type="ECO:0000256" key="1">
    <source>
        <dbReference type="SAM" id="SignalP"/>
    </source>
</evidence>
<feature type="chain" id="PRO_5045936043" evidence="1">
    <location>
        <begin position="23"/>
        <end position="215"/>
    </location>
</feature>
<dbReference type="InterPro" id="IPR032609">
    <property type="entry name" value="DUF4893"/>
</dbReference>